<dbReference type="EMBL" id="AHHD01000285">
    <property type="protein sequence ID" value="EKG16131.1"/>
    <property type="molecule type" value="Genomic_DNA"/>
</dbReference>
<dbReference type="AlphaFoldDB" id="K2R1N9"/>
<sequence>MKGPQGDMVIGASRGHCCRDSTADAETPNKMGKPTFELEPTVDEKKAYWNEKLRGVNSTPFPAVATWNTSVPHASTVHGSAVIQEGVGKAVAALDALVLASWALTVSTYMADSDVCFGVIAAHSSCSSQSVLMPRRLAIDGGMSTSQLLAHVRHESEYSNRFNMKIDDIASISHDTRRACQFGSVIALPSSPAPAGSTQCLQGGCSTR</sequence>
<dbReference type="InParanoid" id="K2R1N9"/>
<reference evidence="2 3" key="1">
    <citation type="journal article" date="2012" name="BMC Genomics">
        <title>Tools to kill: Genome of one of the most destructive plant pathogenic fungi Macrophomina phaseolina.</title>
        <authorList>
            <person name="Islam M.S."/>
            <person name="Haque M.S."/>
            <person name="Islam M.M."/>
            <person name="Emdad E.M."/>
            <person name="Halim A."/>
            <person name="Hossen Q.M.M."/>
            <person name="Hossain M.Z."/>
            <person name="Ahmed B."/>
            <person name="Rahim S."/>
            <person name="Rahman M.S."/>
            <person name="Alam M.M."/>
            <person name="Hou S."/>
            <person name="Wan X."/>
            <person name="Saito J.A."/>
            <person name="Alam M."/>
        </authorList>
    </citation>
    <scope>NUCLEOTIDE SEQUENCE [LARGE SCALE GENOMIC DNA]</scope>
    <source>
        <strain evidence="2 3">MS6</strain>
    </source>
</reference>
<protein>
    <submittedName>
        <fullName evidence="2">Uncharacterized protein</fullName>
    </submittedName>
</protein>
<evidence type="ECO:0000313" key="2">
    <source>
        <dbReference type="EMBL" id="EKG16131.1"/>
    </source>
</evidence>
<dbReference type="Proteomes" id="UP000007129">
    <property type="component" value="Unassembled WGS sequence"/>
</dbReference>
<evidence type="ECO:0000256" key="1">
    <source>
        <dbReference type="SAM" id="MobiDB-lite"/>
    </source>
</evidence>
<gene>
    <name evidence="2" type="ORF">MPH_06697</name>
</gene>
<feature type="region of interest" description="Disordered" evidence="1">
    <location>
        <begin position="11"/>
        <end position="36"/>
    </location>
</feature>
<dbReference type="VEuPathDB" id="FungiDB:MPH_06697"/>
<name>K2R1N9_MACPH</name>
<proteinExistence type="predicted"/>
<dbReference type="Gene3D" id="3.30.559.30">
    <property type="entry name" value="Nonribosomal peptide synthetase, condensation domain"/>
    <property type="match status" value="1"/>
</dbReference>
<dbReference type="SUPFAM" id="SSF52777">
    <property type="entry name" value="CoA-dependent acyltransferases"/>
    <property type="match status" value="1"/>
</dbReference>
<accession>K2R1N9</accession>
<comment type="caution">
    <text evidence="2">The sequence shown here is derived from an EMBL/GenBank/DDBJ whole genome shotgun (WGS) entry which is preliminary data.</text>
</comment>
<evidence type="ECO:0000313" key="3">
    <source>
        <dbReference type="Proteomes" id="UP000007129"/>
    </source>
</evidence>
<dbReference type="HOGENOM" id="CLU_1321120_0_0_1"/>
<organism evidence="2 3">
    <name type="scientific">Macrophomina phaseolina (strain MS6)</name>
    <name type="common">Charcoal rot fungus</name>
    <dbReference type="NCBI Taxonomy" id="1126212"/>
    <lineage>
        <taxon>Eukaryota</taxon>
        <taxon>Fungi</taxon>
        <taxon>Dikarya</taxon>
        <taxon>Ascomycota</taxon>
        <taxon>Pezizomycotina</taxon>
        <taxon>Dothideomycetes</taxon>
        <taxon>Dothideomycetes incertae sedis</taxon>
        <taxon>Botryosphaeriales</taxon>
        <taxon>Botryosphaeriaceae</taxon>
        <taxon>Macrophomina</taxon>
    </lineage>
</organism>